<keyword evidence="2" id="KW-0802">TPR repeat</keyword>
<feature type="compositionally biased region" description="Acidic residues" evidence="3">
    <location>
        <begin position="456"/>
        <end position="476"/>
    </location>
</feature>
<feature type="region of interest" description="Disordered" evidence="3">
    <location>
        <begin position="447"/>
        <end position="482"/>
    </location>
</feature>
<dbReference type="PANTHER" id="PTHR44858:SF1">
    <property type="entry name" value="UDP-N-ACETYLGLUCOSAMINE--PEPTIDE N-ACETYLGLUCOSAMINYLTRANSFERASE SPINDLY-RELATED"/>
    <property type="match status" value="1"/>
</dbReference>
<gene>
    <name evidence="4" type="ORF">SDC9_47035</name>
</gene>
<dbReference type="AlphaFoldDB" id="A0A644WER5"/>
<sequence>MNVSKHIYFLLFLITFPILVFSQNIQEDDSLSYYNFIAKKELDSANYKKAVSIADKAIKEGYVSNKILKTRAVANYKLRQTKKAFLDIEEIIMSDEDNLDISPLISLYYINIESPNNAISILVNSFNEDNKTFFHSLSLINERDFKIIIQAIDNTMTSEDYPKALYGIKSMINYTFKNYNDSYTDLITALEGDQTNGILYYLMGEIKLKRKEYISALASFNSAILYNETSTTTYKQRAIAKGFLNDFKGALEDYDIILKREPQNAEIFYLRAIAKNYLADYNGALSDLNRAISISDTFSSAYNYRGIVYINLGDYGSSLIDFYKTLTYNPNHPFTHNNIGIALIKTGQSTKAEEFFTKAIQLDKKHADAYYNRGKLLLEKKNIIKAKQDLLTTLELNYQNPDAHYLLALIYIDEKSKNPRLKLEDKICSELEIASGMHHPKATELFNKTCQKIEPEPQEEVEEPLPEDNPEETPEEEPFKVN</sequence>
<organism evidence="4">
    <name type="scientific">bioreactor metagenome</name>
    <dbReference type="NCBI Taxonomy" id="1076179"/>
    <lineage>
        <taxon>unclassified sequences</taxon>
        <taxon>metagenomes</taxon>
        <taxon>ecological metagenomes</taxon>
    </lineage>
</organism>
<keyword evidence="1" id="KW-0677">Repeat</keyword>
<dbReference type="PROSITE" id="PS50005">
    <property type="entry name" value="TPR"/>
    <property type="match status" value="2"/>
</dbReference>
<accession>A0A644WER5</accession>
<protein>
    <recommendedName>
        <fullName evidence="5">Photosystem I assembly protein Ycf3</fullName>
    </recommendedName>
</protein>
<evidence type="ECO:0000313" key="4">
    <source>
        <dbReference type="EMBL" id="MPM00804.1"/>
    </source>
</evidence>
<dbReference type="Gene3D" id="1.25.40.10">
    <property type="entry name" value="Tetratricopeptide repeat domain"/>
    <property type="match status" value="3"/>
</dbReference>
<dbReference type="Pfam" id="PF14559">
    <property type="entry name" value="TPR_19"/>
    <property type="match status" value="1"/>
</dbReference>
<dbReference type="PANTHER" id="PTHR44858">
    <property type="entry name" value="TETRATRICOPEPTIDE REPEAT PROTEIN 6"/>
    <property type="match status" value="1"/>
</dbReference>
<dbReference type="InterPro" id="IPR011990">
    <property type="entry name" value="TPR-like_helical_dom_sf"/>
</dbReference>
<dbReference type="InterPro" id="IPR019734">
    <property type="entry name" value="TPR_rpt"/>
</dbReference>
<dbReference type="SMART" id="SM00028">
    <property type="entry name" value="TPR"/>
    <property type="match status" value="7"/>
</dbReference>
<comment type="caution">
    <text evidence="4">The sequence shown here is derived from an EMBL/GenBank/DDBJ whole genome shotgun (WGS) entry which is preliminary data.</text>
</comment>
<reference evidence="4" key="1">
    <citation type="submission" date="2019-08" db="EMBL/GenBank/DDBJ databases">
        <authorList>
            <person name="Kucharzyk K."/>
            <person name="Murdoch R.W."/>
            <person name="Higgins S."/>
            <person name="Loffler F."/>
        </authorList>
    </citation>
    <scope>NUCLEOTIDE SEQUENCE</scope>
</reference>
<evidence type="ECO:0008006" key="5">
    <source>
        <dbReference type="Google" id="ProtNLM"/>
    </source>
</evidence>
<evidence type="ECO:0000256" key="2">
    <source>
        <dbReference type="ARBA" id="ARBA00022803"/>
    </source>
</evidence>
<dbReference type="InterPro" id="IPR050498">
    <property type="entry name" value="Ycf3"/>
</dbReference>
<dbReference type="SUPFAM" id="SSF48452">
    <property type="entry name" value="TPR-like"/>
    <property type="match status" value="2"/>
</dbReference>
<evidence type="ECO:0000256" key="1">
    <source>
        <dbReference type="ARBA" id="ARBA00022737"/>
    </source>
</evidence>
<name>A0A644WER5_9ZZZZ</name>
<evidence type="ECO:0000256" key="3">
    <source>
        <dbReference type="SAM" id="MobiDB-lite"/>
    </source>
</evidence>
<proteinExistence type="predicted"/>
<dbReference type="EMBL" id="VSSQ01000754">
    <property type="protein sequence ID" value="MPM00804.1"/>
    <property type="molecule type" value="Genomic_DNA"/>
</dbReference>